<proteinExistence type="inferred from homology"/>
<dbReference type="PROSITE" id="PS50240">
    <property type="entry name" value="TRYPSIN_DOM"/>
    <property type="match status" value="1"/>
</dbReference>
<dbReference type="PROSITE" id="PS00134">
    <property type="entry name" value="TRYPSIN_HIS"/>
    <property type="match status" value="1"/>
</dbReference>
<dbReference type="InterPro" id="IPR001254">
    <property type="entry name" value="Trypsin_dom"/>
</dbReference>
<dbReference type="InterPro" id="IPR001314">
    <property type="entry name" value="Peptidase_S1A"/>
</dbReference>
<keyword evidence="6" id="KW-1185">Reference proteome</keyword>
<dbReference type="Proteomes" id="UP000007798">
    <property type="component" value="Unassembled WGS sequence"/>
</dbReference>
<dbReference type="Gene3D" id="2.40.10.10">
    <property type="entry name" value="Trypsin-like serine proteases"/>
    <property type="match status" value="1"/>
</dbReference>
<dbReference type="InterPro" id="IPR018114">
    <property type="entry name" value="TRYPSIN_HIS"/>
</dbReference>
<sequence length="325" mass="35086">MLSLRLCVVLLPLLALAGAINVPQQQLSVDIPLENLLQKFKDNHLNTNTVTHVIEKILEKVKADQGQEEASLSSVDIEPYIIDGYQVQGVDNAPHLVSMSMSSVAYAHFCAGSIIFKSWVLTAAHCVEELSQLNGGIIGTPIYAGITNRSNVTGAQIREVDFASIHRSFTGVAGSADIALLHVSQPFVLSARVQPITLPDNNEDYSNKTTIAYGWGLTDVDGDEYSKELQYAFAPLLSSSDCAGKMASDAPLTTSQVCAQIKVCYGDGGTPLVYWPIDGPAELVGLGSWSYMPCGYGNRPAVFTSVSSYVSWILQVISAYYQLNK</sequence>
<feature type="domain" description="Peptidase S1" evidence="4">
    <location>
        <begin position="81"/>
        <end position="318"/>
    </location>
</feature>
<keyword evidence="3" id="KW-0732">Signal</keyword>
<dbReference type="InterPro" id="IPR009003">
    <property type="entry name" value="Peptidase_S1_PA"/>
</dbReference>
<dbReference type="STRING" id="7260.A0A0Q9WQ46"/>
<evidence type="ECO:0000256" key="1">
    <source>
        <dbReference type="ARBA" id="ARBA00023157"/>
    </source>
</evidence>
<evidence type="ECO:0000313" key="6">
    <source>
        <dbReference type="Proteomes" id="UP000007798"/>
    </source>
</evidence>
<dbReference type="InParanoid" id="A0A0Q9WQ46"/>
<accession>A0A0Q9WQ46</accession>
<dbReference type="InterPro" id="IPR051487">
    <property type="entry name" value="Ser/Thr_Proteases_Immune/Dev"/>
</dbReference>
<dbReference type="AlphaFoldDB" id="A0A0Q9WQ46"/>
<evidence type="ECO:0000256" key="2">
    <source>
        <dbReference type="ARBA" id="ARBA00024195"/>
    </source>
</evidence>
<name>A0A0Q9WQ46_DROWI</name>
<dbReference type="OrthoDB" id="10061449at2759"/>
<feature type="signal peptide" evidence="3">
    <location>
        <begin position="1"/>
        <end position="19"/>
    </location>
</feature>
<gene>
    <name evidence="5" type="primary">Dwil\GK27977</name>
    <name evidence="5" type="ORF">Dwil_GK27977</name>
</gene>
<keyword evidence="1" id="KW-1015">Disulfide bond</keyword>
<dbReference type="Pfam" id="PF00089">
    <property type="entry name" value="Trypsin"/>
    <property type="match status" value="1"/>
</dbReference>
<dbReference type="SUPFAM" id="SSF50494">
    <property type="entry name" value="Trypsin-like serine proteases"/>
    <property type="match status" value="1"/>
</dbReference>
<dbReference type="PRINTS" id="PR00722">
    <property type="entry name" value="CHYMOTRYPSIN"/>
</dbReference>
<dbReference type="FunFam" id="2.40.10.10:FF:000068">
    <property type="entry name" value="transmembrane protease serine 2"/>
    <property type="match status" value="1"/>
</dbReference>
<dbReference type="SMART" id="SM00020">
    <property type="entry name" value="Tryp_SPc"/>
    <property type="match status" value="1"/>
</dbReference>
<dbReference type="GO" id="GO:0004252">
    <property type="term" value="F:serine-type endopeptidase activity"/>
    <property type="evidence" value="ECO:0007669"/>
    <property type="project" value="InterPro"/>
</dbReference>
<dbReference type="CDD" id="cd00190">
    <property type="entry name" value="Tryp_SPc"/>
    <property type="match status" value="1"/>
</dbReference>
<comment type="similarity">
    <text evidence="2">Belongs to the peptidase S1 family. CLIP subfamily.</text>
</comment>
<organism evidence="5 6">
    <name type="scientific">Drosophila willistoni</name>
    <name type="common">Fruit fly</name>
    <dbReference type="NCBI Taxonomy" id="7260"/>
    <lineage>
        <taxon>Eukaryota</taxon>
        <taxon>Metazoa</taxon>
        <taxon>Ecdysozoa</taxon>
        <taxon>Arthropoda</taxon>
        <taxon>Hexapoda</taxon>
        <taxon>Insecta</taxon>
        <taxon>Pterygota</taxon>
        <taxon>Neoptera</taxon>
        <taxon>Endopterygota</taxon>
        <taxon>Diptera</taxon>
        <taxon>Brachycera</taxon>
        <taxon>Muscomorpha</taxon>
        <taxon>Ephydroidea</taxon>
        <taxon>Drosophilidae</taxon>
        <taxon>Drosophila</taxon>
        <taxon>Sophophora</taxon>
    </lineage>
</organism>
<dbReference type="PANTHER" id="PTHR24256">
    <property type="entry name" value="TRYPTASE-RELATED"/>
    <property type="match status" value="1"/>
</dbReference>
<dbReference type="EMBL" id="CH963852">
    <property type="protein sequence ID" value="KRF98256.1"/>
    <property type="molecule type" value="Genomic_DNA"/>
</dbReference>
<dbReference type="GO" id="GO:0006508">
    <property type="term" value="P:proteolysis"/>
    <property type="evidence" value="ECO:0007669"/>
    <property type="project" value="InterPro"/>
</dbReference>
<evidence type="ECO:0000256" key="3">
    <source>
        <dbReference type="SAM" id="SignalP"/>
    </source>
</evidence>
<evidence type="ECO:0000313" key="5">
    <source>
        <dbReference type="EMBL" id="KRF98256.1"/>
    </source>
</evidence>
<feature type="chain" id="PRO_5006386986" description="Peptidase S1 domain-containing protein" evidence="3">
    <location>
        <begin position="20"/>
        <end position="325"/>
    </location>
</feature>
<protein>
    <recommendedName>
        <fullName evidence="4">Peptidase S1 domain-containing protein</fullName>
    </recommendedName>
</protein>
<dbReference type="InterPro" id="IPR043504">
    <property type="entry name" value="Peptidase_S1_PA_chymotrypsin"/>
</dbReference>
<dbReference type="KEGG" id="dwi:26529979"/>
<dbReference type="FunCoup" id="A0A0Q9WQ46">
    <property type="interactions" value="19"/>
</dbReference>
<evidence type="ECO:0000259" key="4">
    <source>
        <dbReference type="PROSITE" id="PS50240"/>
    </source>
</evidence>
<reference evidence="5 6" key="1">
    <citation type="journal article" date="2007" name="Nature">
        <title>Evolution of genes and genomes on the Drosophila phylogeny.</title>
        <authorList>
            <consortium name="Drosophila 12 Genomes Consortium"/>
            <person name="Clark A.G."/>
            <person name="Eisen M.B."/>
            <person name="Smith D.R."/>
            <person name="Bergman C.M."/>
            <person name="Oliver B."/>
            <person name="Markow T.A."/>
            <person name="Kaufman T.C."/>
            <person name="Kellis M."/>
            <person name="Gelbart W."/>
            <person name="Iyer V.N."/>
            <person name="Pollard D.A."/>
            <person name="Sackton T.B."/>
            <person name="Larracuente A.M."/>
            <person name="Singh N.D."/>
            <person name="Abad J.P."/>
            <person name="Abt D.N."/>
            <person name="Adryan B."/>
            <person name="Aguade M."/>
            <person name="Akashi H."/>
            <person name="Anderson W.W."/>
            <person name="Aquadro C.F."/>
            <person name="Ardell D.H."/>
            <person name="Arguello R."/>
            <person name="Artieri C.G."/>
            <person name="Barbash D.A."/>
            <person name="Barker D."/>
            <person name="Barsanti P."/>
            <person name="Batterham P."/>
            <person name="Batzoglou S."/>
            <person name="Begun D."/>
            <person name="Bhutkar A."/>
            <person name="Blanco E."/>
            <person name="Bosak S.A."/>
            <person name="Bradley R.K."/>
            <person name="Brand A.D."/>
            <person name="Brent M.R."/>
            <person name="Brooks A.N."/>
            <person name="Brown R.H."/>
            <person name="Butlin R.K."/>
            <person name="Caggese C."/>
            <person name="Calvi B.R."/>
            <person name="Bernardo de Carvalho A."/>
            <person name="Caspi A."/>
            <person name="Castrezana S."/>
            <person name="Celniker S.E."/>
            <person name="Chang J.L."/>
            <person name="Chapple C."/>
            <person name="Chatterji S."/>
            <person name="Chinwalla A."/>
            <person name="Civetta A."/>
            <person name="Clifton S.W."/>
            <person name="Comeron J.M."/>
            <person name="Costello J.C."/>
            <person name="Coyne J.A."/>
            <person name="Daub J."/>
            <person name="David R.G."/>
            <person name="Delcher A.L."/>
            <person name="Delehaunty K."/>
            <person name="Do C.B."/>
            <person name="Ebling H."/>
            <person name="Edwards K."/>
            <person name="Eickbush T."/>
            <person name="Evans J.D."/>
            <person name="Filipski A."/>
            <person name="Findeiss S."/>
            <person name="Freyhult E."/>
            <person name="Fulton L."/>
            <person name="Fulton R."/>
            <person name="Garcia A.C."/>
            <person name="Gardiner A."/>
            <person name="Garfield D.A."/>
            <person name="Garvin B.E."/>
            <person name="Gibson G."/>
            <person name="Gilbert D."/>
            <person name="Gnerre S."/>
            <person name="Godfrey J."/>
            <person name="Good R."/>
            <person name="Gotea V."/>
            <person name="Gravely B."/>
            <person name="Greenberg A.J."/>
            <person name="Griffiths-Jones S."/>
            <person name="Gross S."/>
            <person name="Guigo R."/>
            <person name="Gustafson E.A."/>
            <person name="Haerty W."/>
            <person name="Hahn M.W."/>
            <person name="Halligan D.L."/>
            <person name="Halpern A.L."/>
            <person name="Halter G.M."/>
            <person name="Han M.V."/>
            <person name="Heger A."/>
            <person name="Hillier L."/>
            <person name="Hinrichs A.S."/>
            <person name="Holmes I."/>
            <person name="Hoskins R.A."/>
            <person name="Hubisz M.J."/>
            <person name="Hultmark D."/>
            <person name="Huntley M.A."/>
            <person name="Jaffe D.B."/>
            <person name="Jagadeeshan S."/>
            <person name="Jeck W.R."/>
            <person name="Johnson J."/>
            <person name="Jones C.D."/>
            <person name="Jordan W.C."/>
            <person name="Karpen G.H."/>
            <person name="Kataoka E."/>
            <person name="Keightley P.D."/>
            <person name="Kheradpour P."/>
            <person name="Kirkness E.F."/>
            <person name="Koerich L.B."/>
            <person name="Kristiansen K."/>
            <person name="Kudrna D."/>
            <person name="Kulathinal R.J."/>
            <person name="Kumar S."/>
            <person name="Kwok R."/>
            <person name="Lander E."/>
            <person name="Langley C.H."/>
            <person name="Lapoint R."/>
            <person name="Lazzaro B.P."/>
            <person name="Lee S.J."/>
            <person name="Levesque L."/>
            <person name="Li R."/>
            <person name="Lin C.F."/>
            <person name="Lin M.F."/>
            <person name="Lindblad-Toh K."/>
            <person name="Llopart A."/>
            <person name="Long M."/>
            <person name="Low L."/>
            <person name="Lozovsky E."/>
            <person name="Lu J."/>
            <person name="Luo M."/>
            <person name="Machado C.A."/>
            <person name="Makalowski W."/>
            <person name="Marzo M."/>
            <person name="Matsuda M."/>
            <person name="Matzkin L."/>
            <person name="McAllister B."/>
            <person name="McBride C.S."/>
            <person name="McKernan B."/>
            <person name="McKernan K."/>
            <person name="Mendez-Lago M."/>
            <person name="Minx P."/>
            <person name="Mollenhauer M.U."/>
            <person name="Montooth K."/>
            <person name="Mount S.M."/>
            <person name="Mu X."/>
            <person name="Myers E."/>
            <person name="Negre B."/>
            <person name="Newfeld S."/>
            <person name="Nielsen R."/>
            <person name="Noor M.A."/>
            <person name="O'Grady P."/>
            <person name="Pachter L."/>
            <person name="Papaceit M."/>
            <person name="Parisi M.J."/>
            <person name="Parisi M."/>
            <person name="Parts L."/>
            <person name="Pedersen J.S."/>
            <person name="Pesole G."/>
            <person name="Phillippy A.M."/>
            <person name="Ponting C.P."/>
            <person name="Pop M."/>
            <person name="Porcelli D."/>
            <person name="Powell J.R."/>
            <person name="Prohaska S."/>
            <person name="Pruitt K."/>
            <person name="Puig M."/>
            <person name="Quesneville H."/>
            <person name="Ram K.R."/>
            <person name="Rand D."/>
            <person name="Rasmussen M.D."/>
            <person name="Reed L.K."/>
            <person name="Reenan R."/>
            <person name="Reily A."/>
            <person name="Remington K.A."/>
            <person name="Rieger T.T."/>
            <person name="Ritchie M.G."/>
            <person name="Robin C."/>
            <person name="Rogers Y.H."/>
            <person name="Rohde C."/>
            <person name="Rozas J."/>
            <person name="Rubenfield M.J."/>
            <person name="Ruiz A."/>
            <person name="Russo S."/>
            <person name="Salzberg S.L."/>
            <person name="Sanchez-Gracia A."/>
            <person name="Saranga D.J."/>
            <person name="Sato H."/>
            <person name="Schaeffer S.W."/>
            <person name="Schatz M.C."/>
            <person name="Schlenke T."/>
            <person name="Schwartz R."/>
            <person name="Segarra C."/>
            <person name="Singh R.S."/>
            <person name="Sirot L."/>
            <person name="Sirota M."/>
            <person name="Sisneros N.B."/>
            <person name="Smith C.D."/>
            <person name="Smith T.F."/>
            <person name="Spieth J."/>
            <person name="Stage D.E."/>
            <person name="Stark A."/>
            <person name="Stephan W."/>
            <person name="Strausberg R.L."/>
            <person name="Strempel S."/>
            <person name="Sturgill D."/>
            <person name="Sutton G."/>
            <person name="Sutton G.G."/>
            <person name="Tao W."/>
            <person name="Teichmann S."/>
            <person name="Tobari Y.N."/>
            <person name="Tomimura Y."/>
            <person name="Tsolas J.M."/>
            <person name="Valente V.L."/>
            <person name="Venter E."/>
            <person name="Venter J.C."/>
            <person name="Vicario S."/>
            <person name="Vieira F.G."/>
            <person name="Vilella A.J."/>
            <person name="Villasante A."/>
            <person name="Walenz B."/>
            <person name="Wang J."/>
            <person name="Wasserman M."/>
            <person name="Watts T."/>
            <person name="Wilson D."/>
            <person name="Wilson R.K."/>
            <person name="Wing R.A."/>
            <person name="Wolfner M.F."/>
            <person name="Wong A."/>
            <person name="Wong G.K."/>
            <person name="Wu C.I."/>
            <person name="Wu G."/>
            <person name="Yamamoto D."/>
            <person name="Yang H.P."/>
            <person name="Yang S.P."/>
            <person name="Yorke J.A."/>
            <person name="Yoshida K."/>
            <person name="Zdobnov E."/>
            <person name="Zhang P."/>
            <person name="Zhang Y."/>
            <person name="Zimin A.V."/>
            <person name="Baldwin J."/>
            <person name="Abdouelleil A."/>
            <person name="Abdulkadir J."/>
            <person name="Abebe A."/>
            <person name="Abera B."/>
            <person name="Abreu J."/>
            <person name="Acer S.C."/>
            <person name="Aftuck L."/>
            <person name="Alexander A."/>
            <person name="An P."/>
            <person name="Anderson E."/>
            <person name="Anderson S."/>
            <person name="Arachi H."/>
            <person name="Azer M."/>
            <person name="Bachantsang P."/>
            <person name="Barry A."/>
            <person name="Bayul T."/>
            <person name="Berlin A."/>
            <person name="Bessette D."/>
            <person name="Bloom T."/>
            <person name="Blye J."/>
            <person name="Boguslavskiy L."/>
            <person name="Bonnet C."/>
            <person name="Boukhgalter B."/>
            <person name="Bourzgui I."/>
            <person name="Brown A."/>
            <person name="Cahill P."/>
            <person name="Channer S."/>
            <person name="Cheshatsang Y."/>
            <person name="Chuda L."/>
            <person name="Citroen M."/>
            <person name="Collymore A."/>
            <person name="Cooke P."/>
            <person name="Costello M."/>
            <person name="D'Aco K."/>
            <person name="Daza R."/>
            <person name="De Haan G."/>
            <person name="DeGray S."/>
            <person name="DeMaso C."/>
            <person name="Dhargay N."/>
            <person name="Dooley K."/>
            <person name="Dooley E."/>
            <person name="Doricent M."/>
            <person name="Dorje P."/>
            <person name="Dorjee K."/>
            <person name="Dupes A."/>
            <person name="Elong R."/>
            <person name="Falk J."/>
            <person name="Farina A."/>
            <person name="Faro S."/>
            <person name="Ferguson D."/>
            <person name="Fisher S."/>
            <person name="Foley C.D."/>
            <person name="Franke A."/>
            <person name="Friedrich D."/>
            <person name="Gadbois L."/>
            <person name="Gearin G."/>
            <person name="Gearin C.R."/>
            <person name="Giannoukos G."/>
            <person name="Goode T."/>
            <person name="Graham J."/>
            <person name="Grandbois E."/>
            <person name="Grewal S."/>
            <person name="Gyaltsen K."/>
            <person name="Hafez N."/>
            <person name="Hagos B."/>
            <person name="Hall J."/>
            <person name="Henson C."/>
            <person name="Hollinger A."/>
            <person name="Honan T."/>
            <person name="Huard M.D."/>
            <person name="Hughes L."/>
            <person name="Hurhula B."/>
            <person name="Husby M.E."/>
            <person name="Kamat A."/>
            <person name="Kanga B."/>
            <person name="Kashin S."/>
            <person name="Khazanovich D."/>
            <person name="Kisner P."/>
            <person name="Lance K."/>
            <person name="Lara M."/>
            <person name="Lee W."/>
            <person name="Lennon N."/>
            <person name="Letendre F."/>
            <person name="LeVine R."/>
            <person name="Lipovsky A."/>
            <person name="Liu X."/>
            <person name="Liu J."/>
            <person name="Liu S."/>
            <person name="Lokyitsang T."/>
            <person name="Lokyitsang Y."/>
            <person name="Lubonja R."/>
            <person name="Lui A."/>
            <person name="MacDonald P."/>
            <person name="Magnisalis V."/>
            <person name="Maru K."/>
            <person name="Matthews C."/>
            <person name="McCusker W."/>
            <person name="McDonough S."/>
            <person name="Mehta T."/>
            <person name="Meldrim J."/>
            <person name="Meneus L."/>
            <person name="Mihai O."/>
            <person name="Mihalev A."/>
            <person name="Mihova T."/>
            <person name="Mittelman R."/>
            <person name="Mlenga V."/>
            <person name="Montmayeur A."/>
            <person name="Mulrain L."/>
            <person name="Navidi A."/>
            <person name="Naylor J."/>
            <person name="Negash T."/>
            <person name="Nguyen T."/>
            <person name="Nguyen N."/>
            <person name="Nicol R."/>
            <person name="Norbu C."/>
            <person name="Norbu N."/>
            <person name="Novod N."/>
            <person name="O'Neill B."/>
            <person name="Osman S."/>
            <person name="Markiewicz E."/>
            <person name="Oyono O.L."/>
            <person name="Patti C."/>
            <person name="Phunkhang P."/>
            <person name="Pierre F."/>
            <person name="Priest M."/>
            <person name="Raghuraman S."/>
            <person name="Rege F."/>
            <person name="Reyes R."/>
            <person name="Rise C."/>
            <person name="Rogov P."/>
            <person name="Ross K."/>
            <person name="Ryan E."/>
            <person name="Settipalli S."/>
            <person name="Shea T."/>
            <person name="Sherpa N."/>
            <person name="Shi L."/>
            <person name="Shih D."/>
            <person name="Sparrow T."/>
            <person name="Spaulding J."/>
            <person name="Stalker J."/>
            <person name="Stange-Thomann N."/>
            <person name="Stavropoulos S."/>
            <person name="Stone C."/>
            <person name="Strader C."/>
            <person name="Tesfaye S."/>
            <person name="Thomson T."/>
            <person name="Thoulutsang Y."/>
            <person name="Thoulutsang D."/>
            <person name="Topham K."/>
            <person name="Topping I."/>
            <person name="Tsamla T."/>
            <person name="Vassiliev H."/>
            <person name="Vo A."/>
            <person name="Wangchuk T."/>
            <person name="Wangdi T."/>
            <person name="Weiand M."/>
            <person name="Wilkinson J."/>
            <person name="Wilson A."/>
            <person name="Yadav S."/>
            <person name="Young G."/>
            <person name="Yu Q."/>
            <person name="Zembek L."/>
            <person name="Zhong D."/>
            <person name="Zimmer A."/>
            <person name="Zwirko Z."/>
            <person name="Jaffe D.B."/>
            <person name="Alvarez P."/>
            <person name="Brockman W."/>
            <person name="Butler J."/>
            <person name="Chin C."/>
            <person name="Gnerre S."/>
            <person name="Grabherr M."/>
            <person name="Kleber M."/>
            <person name="Mauceli E."/>
            <person name="MacCallum I."/>
        </authorList>
    </citation>
    <scope>NUCLEOTIDE SEQUENCE [LARGE SCALE GENOMIC DNA]</scope>
    <source>
        <strain evidence="6">Tucson 14030-0811.24</strain>
    </source>
</reference>